<evidence type="ECO:0000313" key="2">
    <source>
        <dbReference type="EMBL" id="MEL0565291.1"/>
    </source>
</evidence>
<organism evidence="1 3">
    <name type="scientific">Lactobacillus jensenii</name>
    <dbReference type="NCBI Taxonomy" id="109790"/>
    <lineage>
        <taxon>Bacteria</taxon>
        <taxon>Bacillati</taxon>
        <taxon>Bacillota</taxon>
        <taxon>Bacilli</taxon>
        <taxon>Lactobacillales</taxon>
        <taxon>Lactobacillaceae</taxon>
        <taxon>Lactobacillus</taxon>
    </lineage>
</organism>
<dbReference type="OrthoDB" id="9872377at2"/>
<dbReference type="Proteomes" id="UP001385848">
    <property type="component" value="Unassembled WGS sequence"/>
</dbReference>
<dbReference type="GeneID" id="31743004"/>
<name>A0A5N1IAV6_LACJE</name>
<dbReference type="AlphaFoldDB" id="A0A5N1IAV6"/>
<accession>A0A5N1IAV6</accession>
<dbReference type="EMBL" id="JBBVUL010000008">
    <property type="protein sequence ID" value="MEL0565291.1"/>
    <property type="molecule type" value="Genomic_DNA"/>
</dbReference>
<dbReference type="KEGG" id="lje:BUE77_04680"/>
<dbReference type="Proteomes" id="UP000327236">
    <property type="component" value="Unassembled WGS sequence"/>
</dbReference>
<proteinExistence type="predicted"/>
<gene>
    <name evidence="2" type="ORF">AAC431_05055</name>
    <name evidence="1" type="ORF">F6H94_05410</name>
</gene>
<comment type="caution">
    <text evidence="1">The sequence shown here is derived from an EMBL/GenBank/DDBJ whole genome shotgun (WGS) entry which is preliminary data.</text>
</comment>
<protein>
    <submittedName>
        <fullName evidence="1">Uncharacterized protein</fullName>
    </submittedName>
</protein>
<evidence type="ECO:0000313" key="1">
    <source>
        <dbReference type="EMBL" id="KAA9322186.1"/>
    </source>
</evidence>
<keyword evidence="4" id="KW-1185">Reference proteome</keyword>
<dbReference type="EMBL" id="VYWW01000021">
    <property type="protein sequence ID" value="KAA9322186.1"/>
    <property type="molecule type" value="Genomic_DNA"/>
</dbReference>
<dbReference type="RefSeq" id="WP_006587991.1">
    <property type="nucleotide sequence ID" value="NZ_CATOUV010000001.1"/>
</dbReference>
<reference evidence="2 4" key="2">
    <citation type="submission" date="2024-04" db="EMBL/GenBank/DDBJ databases">
        <title>Three lactobacilli isolated from voided urine samples from females with type 2 diabetes.</title>
        <authorList>
            <person name="Kula A."/>
            <person name="Stegman N."/>
            <person name="Putonti C."/>
        </authorList>
    </citation>
    <scope>NUCLEOTIDE SEQUENCE [LARGE SCALE GENOMIC DNA]</scope>
    <source>
        <strain evidence="2 4">1855</strain>
    </source>
</reference>
<sequence length="81" mass="9539">MKITELIQKVDDYCHNCSFFQGLDGQIDLIDYNNDYLTFDYIAPKKSTLAKLVYVVIAREDGEIFLISKNTYRKFAKKYKL</sequence>
<evidence type="ECO:0000313" key="4">
    <source>
        <dbReference type="Proteomes" id="UP001385848"/>
    </source>
</evidence>
<reference evidence="1 3" key="1">
    <citation type="submission" date="2019-09" db="EMBL/GenBank/DDBJ databases">
        <title>Draft genome sequence assemblies of isolates from the urinary tract.</title>
        <authorList>
            <person name="Mores C.R."/>
            <person name="Putonti C."/>
            <person name="Wolfe A.J."/>
        </authorList>
    </citation>
    <scope>NUCLEOTIDE SEQUENCE [LARGE SCALE GENOMIC DNA]</scope>
    <source>
        <strain evidence="1 3">UMB246</strain>
    </source>
</reference>
<evidence type="ECO:0000313" key="3">
    <source>
        <dbReference type="Proteomes" id="UP000327236"/>
    </source>
</evidence>